<dbReference type="AlphaFoldDB" id="A0A4R3JGV4"/>
<keyword evidence="3" id="KW-1185">Reference proteome</keyword>
<dbReference type="Pfam" id="PF13454">
    <property type="entry name" value="NAD_binding_9"/>
    <property type="match status" value="1"/>
</dbReference>
<dbReference type="PANTHER" id="PTHR40254">
    <property type="entry name" value="BLR0577 PROTEIN"/>
    <property type="match status" value="1"/>
</dbReference>
<sequence>MKKAEGSLRIAIVGMGPRGLGALEALRALRCEGDAPIRVDVFDPFPASGAGPNFDPDESQLCLLNIPHRDISIRPPEYSRIGSFANWLPHDPDPDAFPARADLGRYLEDRYEDLRGQETYRLTRHACRVDALKRDGDGWLLQVSDQWHGPYDEVLLTLGQPKVCPDDQLAEWQQHADGSRGVLAQAYPAARLAEAAAEWSGKSIAIRGMGLSAFDVLRVLTCAQGGRFENGRYIPSGREPERIYPFSLDGKPPFPKPATQEIDERFTPTEAETNAFTDAMPKAAEADVTTAKLLINTAITPVALRVLSEHGAEASADRVLDWLETEWDQPGAQEEDGPLDTLLSGMALAEAKAPPTIGYTVGQLWRKWQDQIRAGYNPAKTPPDTAKALLGFDEGLKRYSYGPPLSASRELRALIEAGLVDLALATDPEIETVSDGWALSKGYASATVGVMVDAVLPSPDLGAVRTPLVSQLLEEGPLTPLAEGLSADTAADGRIIDTQGQPAHGLCLLGRLALGSVVAADSLHDCFGEASRRWARGVLDRQTSHP</sequence>
<dbReference type="EMBL" id="SLZU01000005">
    <property type="protein sequence ID" value="TCS64533.1"/>
    <property type="molecule type" value="Genomic_DNA"/>
</dbReference>
<dbReference type="Gene3D" id="3.50.50.60">
    <property type="entry name" value="FAD/NAD(P)-binding domain"/>
    <property type="match status" value="1"/>
</dbReference>
<gene>
    <name evidence="2" type="ORF">EDD52_10594</name>
</gene>
<organism evidence="2 3">
    <name type="scientific">Primorskyibacter sedentarius</name>
    <dbReference type="NCBI Taxonomy" id="745311"/>
    <lineage>
        <taxon>Bacteria</taxon>
        <taxon>Pseudomonadati</taxon>
        <taxon>Pseudomonadota</taxon>
        <taxon>Alphaproteobacteria</taxon>
        <taxon>Rhodobacterales</taxon>
        <taxon>Roseobacteraceae</taxon>
        <taxon>Primorskyibacter</taxon>
    </lineage>
</organism>
<comment type="caution">
    <text evidence="2">The sequence shown here is derived from an EMBL/GenBank/DDBJ whole genome shotgun (WGS) entry which is preliminary data.</text>
</comment>
<dbReference type="InterPro" id="IPR052189">
    <property type="entry name" value="L-asp_N-monooxygenase_NS-form"/>
</dbReference>
<proteinExistence type="predicted"/>
<feature type="domain" description="FAD-dependent urate hydroxylase HpyO/Asp monooxygenase CreE-like FAD/NAD(P)-binding" evidence="1">
    <location>
        <begin position="11"/>
        <end position="160"/>
    </location>
</feature>
<dbReference type="InterPro" id="IPR036188">
    <property type="entry name" value="FAD/NAD-bd_sf"/>
</dbReference>
<dbReference type="PANTHER" id="PTHR40254:SF1">
    <property type="entry name" value="BLR0577 PROTEIN"/>
    <property type="match status" value="1"/>
</dbReference>
<name>A0A4R3JGV4_9RHOB</name>
<evidence type="ECO:0000313" key="2">
    <source>
        <dbReference type="EMBL" id="TCS64533.1"/>
    </source>
</evidence>
<reference evidence="2 3" key="1">
    <citation type="submission" date="2019-03" db="EMBL/GenBank/DDBJ databases">
        <title>Genomic Encyclopedia of Type Strains, Phase IV (KMG-IV): sequencing the most valuable type-strain genomes for metagenomic binning, comparative biology and taxonomic classification.</title>
        <authorList>
            <person name="Goeker M."/>
        </authorList>
    </citation>
    <scope>NUCLEOTIDE SEQUENCE [LARGE SCALE GENOMIC DNA]</scope>
    <source>
        <strain evidence="2 3">DSM 104836</strain>
    </source>
</reference>
<dbReference type="SUPFAM" id="SSF51905">
    <property type="entry name" value="FAD/NAD(P)-binding domain"/>
    <property type="match status" value="1"/>
</dbReference>
<dbReference type="Proteomes" id="UP000295696">
    <property type="component" value="Unassembled WGS sequence"/>
</dbReference>
<dbReference type="RefSeq" id="WP_165907498.1">
    <property type="nucleotide sequence ID" value="NZ_SLZU01000005.1"/>
</dbReference>
<evidence type="ECO:0000259" key="1">
    <source>
        <dbReference type="Pfam" id="PF13454"/>
    </source>
</evidence>
<protein>
    <submittedName>
        <fullName evidence="2">FAD-NAD(P)-binding protein</fullName>
    </submittedName>
</protein>
<dbReference type="InterPro" id="IPR038732">
    <property type="entry name" value="HpyO/CreE_NAD-binding"/>
</dbReference>
<accession>A0A4R3JGV4</accession>
<evidence type="ECO:0000313" key="3">
    <source>
        <dbReference type="Proteomes" id="UP000295696"/>
    </source>
</evidence>